<dbReference type="Gene3D" id="2.115.10.20">
    <property type="entry name" value="Glycosyl hydrolase domain, family 43"/>
    <property type="match status" value="1"/>
</dbReference>
<dbReference type="Gene3D" id="2.60.120.200">
    <property type="match status" value="1"/>
</dbReference>
<dbReference type="Pfam" id="PF04616">
    <property type="entry name" value="Glyco_hydro_43"/>
    <property type="match status" value="1"/>
</dbReference>
<dbReference type="EMBL" id="CP151632">
    <property type="protein sequence ID" value="WZO35131.1"/>
    <property type="molecule type" value="Genomic_DNA"/>
</dbReference>
<evidence type="ECO:0000256" key="1">
    <source>
        <dbReference type="ARBA" id="ARBA00009865"/>
    </source>
</evidence>
<name>A0AAU6SDW1_9MICO</name>
<feature type="domain" description="Beta-xylosidase C-terminal Concanavalin A-like" evidence="5">
    <location>
        <begin position="329"/>
        <end position="489"/>
    </location>
</feature>
<dbReference type="GO" id="GO:0004553">
    <property type="term" value="F:hydrolase activity, hydrolyzing O-glycosyl compounds"/>
    <property type="evidence" value="ECO:0007669"/>
    <property type="project" value="InterPro"/>
</dbReference>
<sequence length="530" mass="58838">MPHDDHHAPVTNEPRAITSQAIGHMSPYEGSWGHVVLDGDFADPDVIFAEGFYWLISSTFHYSPGMAILCSDDLRSWQYAGHCVADITALGQAYAGEAMSRGSGGMFAGSIREHDGTYFVYFTTFEEGLFVVRAPHPAGPWTRPLLIWDEPFWDDPCPIWSDSGEGWLVLSRPGYPTDSGWKTYVMPLSGDGLEVQPDRLRILDDTWSSEGNKAYHIDGQYYVLHNEVRSLGNRVAVIMRAPTMDGPWEKRDLLVSEAADRDREPNQGSLLQTVEGDWVFVTHHGRMGYPEGRPVSVLPVTWADGWPAAVLTSALPSASRPASTILGMSDAFGSRTLGPQWEWVYQPAPDSWEATATGLRLAALPPRRAGDPRSVRNLLTQRMLSGQGQVTLHIEMGAADPGTVVNMGNLGSPFSALQVRRSTFDCSIDVVHGEVALDVEEGPRVPISWSLWLRVNYDLRSFASFSFSVDGERFFPVGSSYRTGMLGYRGNRIAVAAWDDDRDEDVRKASSWVTLRRFVYERSEQEDPAT</sequence>
<dbReference type="InterPro" id="IPR041542">
    <property type="entry name" value="GH43_C2"/>
</dbReference>
<evidence type="ECO:0000259" key="5">
    <source>
        <dbReference type="Pfam" id="PF17851"/>
    </source>
</evidence>
<dbReference type="SUPFAM" id="SSF75005">
    <property type="entry name" value="Arabinanase/levansucrase/invertase"/>
    <property type="match status" value="1"/>
</dbReference>
<dbReference type="AlphaFoldDB" id="A0AAU6SDW1"/>
<dbReference type="InterPro" id="IPR006710">
    <property type="entry name" value="Glyco_hydro_43"/>
</dbReference>
<dbReference type="InterPro" id="IPR013320">
    <property type="entry name" value="ConA-like_dom_sf"/>
</dbReference>
<reference evidence="6" key="1">
    <citation type="submission" date="2024-04" db="EMBL/GenBank/DDBJ databases">
        <authorList>
            <person name="Roder T."/>
            <person name="Oberhansli S."/>
            <person name="Kreuzer M."/>
        </authorList>
    </citation>
    <scope>NUCLEOTIDE SEQUENCE</scope>
    <source>
        <strain evidence="6">LWS13-1.2</strain>
    </source>
</reference>
<comment type="similarity">
    <text evidence="1 4">Belongs to the glycosyl hydrolase 43 family.</text>
</comment>
<dbReference type="PANTHER" id="PTHR42812:SF12">
    <property type="entry name" value="BETA-XYLOSIDASE-RELATED"/>
    <property type="match status" value="1"/>
</dbReference>
<dbReference type="RefSeq" id="WP_349425964.1">
    <property type="nucleotide sequence ID" value="NZ_CP151632.1"/>
</dbReference>
<accession>A0AAU6SDW1</accession>
<evidence type="ECO:0000256" key="4">
    <source>
        <dbReference type="RuleBase" id="RU361187"/>
    </source>
</evidence>
<dbReference type="InterPro" id="IPR051795">
    <property type="entry name" value="Glycosyl_Hydrlase_43"/>
</dbReference>
<dbReference type="Pfam" id="PF17851">
    <property type="entry name" value="GH43_C2"/>
    <property type="match status" value="1"/>
</dbReference>
<gene>
    <name evidence="6" type="ORF">MRBLWS13_002811</name>
</gene>
<organism evidence="6">
    <name type="scientific">Microbacterium sp. LWS13-1.2</name>
    <dbReference type="NCBI Taxonomy" id="3135264"/>
    <lineage>
        <taxon>Bacteria</taxon>
        <taxon>Bacillati</taxon>
        <taxon>Actinomycetota</taxon>
        <taxon>Actinomycetes</taxon>
        <taxon>Micrococcales</taxon>
        <taxon>Microbacteriaceae</taxon>
        <taxon>Microbacterium</taxon>
    </lineage>
</organism>
<evidence type="ECO:0000256" key="3">
    <source>
        <dbReference type="ARBA" id="ARBA00023295"/>
    </source>
</evidence>
<dbReference type="SUPFAM" id="SSF49899">
    <property type="entry name" value="Concanavalin A-like lectins/glucanases"/>
    <property type="match status" value="1"/>
</dbReference>
<evidence type="ECO:0000256" key="2">
    <source>
        <dbReference type="ARBA" id="ARBA00022801"/>
    </source>
</evidence>
<keyword evidence="2 4" id="KW-0378">Hydrolase</keyword>
<proteinExistence type="inferred from homology"/>
<dbReference type="PANTHER" id="PTHR42812">
    <property type="entry name" value="BETA-XYLOSIDASE"/>
    <property type="match status" value="1"/>
</dbReference>
<dbReference type="GO" id="GO:0005975">
    <property type="term" value="P:carbohydrate metabolic process"/>
    <property type="evidence" value="ECO:0007669"/>
    <property type="project" value="InterPro"/>
</dbReference>
<protein>
    <submittedName>
        <fullName evidence="6">Family 43 glycosylhydrolase</fullName>
    </submittedName>
</protein>
<keyword evidence="3 4" id="KW-0326">Glycosidase</keyword>
<evidence type="ECO:0000313" key="6">
    <source>
        <dbReference type="EMBL" id="WZO35131.1"/>
    </source>
</evidence>
<dbReference type="InterPro" id="IPR023296">
    <property type="entry name" value="Glyco_hydro_beta-prop_sf"/>
</dbReference>